<comment type="function">
    <text evidence="13">Involved in maceration and soft-rotting of plant tissue. Hydrolyzes the 1,4-alpha glycosidic bonds of de-esterified pectate in the smooth region of the plant cell wall.</text>
</comment>
<name>A0A8A3P5S5_9HELO</name>
<dbReference type="Proteomes" id="UP000672032">
    <property type="component" value="Chromosome 2"/>
</dbReference>
<keyword evidence="10 15" id="KW-0326">Glycosidase</keyword>
<accession>A0A8A3P5S5</accession>
<evidence type="ECO:0000256" key="11">
    <source>
        <dbReference type="ARBA" id="ARBA00023316"/>
    </source>
</evidence>
<dbReference type="InterPro" id="IPR011050">
    <property type="entry name" value="Pectin_lyase_fold/virulence"/>
</dbReference>
<comment type="catalytic activity">
    <reaction evidence="12">
        <text>(1,4-alpha-D-galacturonosyl)n+m + H2O = (1,4-alpha-D-galacturonosyl)n + (1,4-alpha-D-galacturonosyl)m.</text>
        <dbReference type="EC" id="3.2.1.15"/>
    </reaction>
</comment>
<feature type="region of interest" description="Disordered" evidence="16">
    <location>
        <begin position="356"/>
        <end position="375"/>
    </location>
</feature>
<dbReference type="InterPro" id="IPR006626">
    <property type="entry name" value="PbH1"/>
</dbReference>
<feature type="compositionally biased region" description="Low complexity" evidence="16">
    <location>
        <begin position="180"/>
        <end position="210"/>
    </location>
</feature>
<keyword evidence="7 15" id="KW-0378">Hydrolase</keyword>
<feature type="compositionally biased region" description="Basic residues" evidence="16">
    <location>
        <begin position="111"/>
        <end position="133"/>
    </location>
</feature>
<dbReference type="SUPFAM" id="SSF51126">
    <property type="entry name" value="Pectin lyase-like"/>
    <property type="match status" value="1"/>
</dbReference>
<keyword evidence="4" id="KW-0964">Secreted</keyword>
<dbReference type="GO" id="GO:0005576">
    <property type="term" value="C:extracellular region"/>
    <property type="evidence" value="ECO:0007669"/>
    <property type="project" value="UniProtKB-SubCell"/>
</dbReference>
<dbReference type="EMBL" id="CP063406">
    <property type="protein sequence ID" value="QSZ31744.1"/>
    <property type="molecule type" value="Genomic_DNA"/>
</dbReference>
<evidence type="ECO:0000313" key="18">
    <source>
        <dbReference type="EMBL" id="QSZ31744.1"/>
    </source>
</evidence>
<feature type="active site" evidence="14">
    <location>
        <position position="416"/>
    </location>
</feature>
<sequence length="554" mass="57178">MRSAILLGFLASLAVACDNPKTPGHTCAAAFDASPAAARAFCAAYVRTGTTAPTDIPTGFPDLTSACDSSPKKLSAACDCLLVPTTMATLTKTNASPTPTPTNYLPNHQAQKGRKTTKTTKTTKRTKTTKKPAQKTANKTGNNEAHQTGKSEAHPTGNNGAHPTGSNGANKTANNGAHQTGNNGANKTANNGAHQTQSATPPTSPKASSQCTATSYKDIARVVSSCTNIVLQDIYAPSGFAIDLRSLKPGSTVTFAGTTTFGTTSNSRFDPIVISGTGITIAGAKGHVIEGNGAAYWDGLGSNGGVPKPNHFIVIDRVVNGVVKDLNIKNWPVHCVFISNAKGLLVSGLNLDNSAGDAPNSRSKGKEAAHNTDGIDITSSDHVTIRNCTVRNQDDCVAITSGTNIDVSGMKCYRGHGLSIGSVGGKANNVVENVSFSNSLVADSENGCRIKSNAGTTGIVRNIKYTNIQLENIGKYGIDIQQDYLNTGSNGIPTNGVKITNVTFSGVVGTTQTKAKNHYVLCGSGSCNNIVFDNVKISGAAQVSSCNNSGGCPK</sequence>
<evidence type="ECO:0000256" key="17">
    <source>
        <dbReference type="SAM" id="SignalP"/>
    </source>
</evidence>
<protein>
    <recommendedName>
        <fullName evidence="3">endo-polygalacturonase</fullName>
        <ecNumber evidence="3">3.2.1.15</ecNumber>
    </recommendedName>
</protein>
<dbReference type="InterPro" id="IPR000743">
    <property type="entry name" value="Glyco_hydro_28"/>
</dbReference>
<evidence type="ECO:0000256" key="7">
    <source>
        <dbReference type="ARBA" id="ARBA00022801"/>
    </source>
</evidence>
<feature type="signal peptide" evidence="17">
    <location>
        <begin position="1"/>
        <end position="16"/>
    </location>
</feature>
<evidence type="ECO:0000256" key="14">
    <source>
        <dbReference type="PROSITE-ProRule" id="PRU10052"/>
    </source>
</evidence>
<dbReference type="GO" id="GO:0045490">
    <property type="term" value="P:pectin catabolic process"/>
    <property type="evidence" value="ECO:0007669"/>
    <property type="project" value="TreeGrafter"/>
</dbReference>
<dbReference type="PROSITE" id="PS00502">
    <property type="entry name" value="POLYGALACTURONASE"/>
    <property type="match status" value="1"/>
</dbReference>
<organism evidence="18 19">
    <name type="scientific">Monilinia vaccinii-corymbosi</name>
    <dbReference type="NCBI Taxonomy" id="61207"/>
    <lineage>
        <taxon>Eukaryota</taxon>
        <taxon>Fungi</taxon>
        <taxon>Dikarya</taxon>
        <taxon>Ascomycota</taxon>
        <taxon>Pezizomycotina</taxon>
        <taxon>Leotiomycetes</taxon>
        <taxon>Helotiales</taxon>
        <taxon>Sclerotiniaceae</taxon>
        <taxon>Monilinia</taxon>
    </lineage>
</organism>
<evidence type="ECO:0000256" key="1">
    <source>
        <dbReference type="ARBA" id="ARBA00004613"/>
    </source>
</evidence>
<feature type="compositionally biased region" description="Polar residues" evidence="16">
    <location>
        <begin position="154"/>
        <end position="179"/>
    </location>
</feature>
<dbReference type="GO" id="GO:0071555">
    <property type="term" value="P:cell wall organization"/>
    <property type="evidence" value="ECO:0007669"/>
    <property type="project" value="UniProtKB-KW"/>
</dbReference>
<feature type="chain" id="PRO_5032900511" description="endo-polygalacturonase" evidence="17">
    <location>
        <begin position="17"/>
        <end position="554"/>
    </location>
</feature>
<evidence type="ECO:0000256" key="3">
    <source>
        <dbReference type="ARBA" id="ARBA00012736"/>
    </source>
</evidence>
<dbReference type="Gene3D" id="2.160.20.10">
    <property type="entry name" value="Single-stranded right-handed beta-helix, Pectin lyase-like"/>
    <property type="match status" value="1"/>
</dbReference>
<dbReference type="EC" id="3.2.1.15" evidence="3"/>
<evidence type="ECO:0000256" key="4">
    <source>
        <dbReference type="ARBA" id="ARBA00022525"/>
    </source>
</evidence>
<dbReference type="OrthoDB" id="1546079at2759"/>
<dbReference type="FunFam" id="2.160.20.10:FF:000002">
    <property type="entry name" value="Endopolygalacturonase D"/>
    <property type="match status" value="1"/>
</dbReference>
<dbReference type="PANTHER" id="PTHR31884">
    <property type="entry name" value="POLYGALACTURONASE"/>
    <property type="match status" value="1"/>
</dbReference>
<evidence type="ECO:0000256" key="5">
    <source>
        <dbReference type="ARBA" id="ARBA00022729"/>
    </source>
</evidence>
<evidence type="ECO:0000256" key="8">
    <source>
        <dbReference type="ARBA" id="ARBA00023157"/>
    </source>
</evidence>
<feature type="region of interest" description="Disordered" evidence="16">
    <location>
        <begin position="91"/>
        <end position="210"/>
    </location>
</feature>
<keyword evidence="19" id="KW-1185">Reference proteome</keyword>
<keyword evidence="11" id="KW-0961">Cell wall biogenesis/degradation</keyword>
<evidence type="ECO:0000256" key="15">
    <source>
        <dbReference type="RuleBase" id="RU361169"/>
    </source>
</evidence>
<evidence type="ECO:0000256" key="9">
    <source>
        <dbReference type="ARBA" id="ARBA00023180"/>
    </source>
</evidence>
<dbReference type="GO" id="GO:0004650">
    <property type="term" value="F:polygalacturonase activity"/>
    <property type="evidence" value="ECO:0007669"/>
    <property type="project" value="UniProtKB-EC"/>
</dbReference>
<evidence type="ECO:0000256" key="10">
    <source>
        <dbReference type="ARBA" id="ARBA00023295"/>
    </source>
</evidence>
<evidence type="ECO:0000256" key="2">
    <source>
        <dbReference type="ARBA" id="ARBA00008834"/>
    </source>
</evidence>
<evidence type="ECO:0000256" key="6">
    <source>
        <dbReference type="ARBA" id="ARBA00022737"/>
    </source>
</evidence>
<gene>
    <name evidence="18" type="ORF">DSL72_001312</name>
</gene>
<evidence type="ECO:0000256" key="16">
    <source>
        <dbReference type="SAM" id="MobiDB-lite"/>
    </source>
</evidence>
<keyword evidence="8" id="KW-1015">Disulfide bond</keyword>
<evidence type="ECO:0000313" key="19">
    <source>
        <dbReference type="Proteomes" id="UP000672032"/>
    </source>
</evidence>
<keyword evidence="5 17" id="KW-0732">Signal</keyword>
<dbReference type="InterPro" id="IPR012334">
    <property type="entry name" value="Pectin_lyas_fold"/>
</dbReference>
<comment type="similarity">
    <text evidence="2 15">Belongs to the glycosyl hydrolase 28 family.</text>
</comment>
<feature type="compositionally biased region" description="Polar residues" evidence="16">
    <location>
        <begin position="91"/>
        <end position="108"/>
    </location>
</feature>
<proteinExistence type="inferred from homology"/>
<dbReference type="AlphaFoldDB" id="A0A8A3P5S5"/>
<dbReference type="InterPro" id="IPR050434">
    <property type="entry name" value="Glycosyl_hydrlase_28"/>
</dbReference>
<evidence type="ECO:0000256" key="13">
    <source>
        <dbReference type="ARBA" id="ARBA00037707"/>
    </source>
</evidence>
<keyword evidence="9" id="KW-0325">Glycoprotein</keyword>
<reference evidence="18" key="1">
    <citation type="submission" date="2020-10" db="EMBL/GenBank/DDBJ databases">
        <title>Genome Sequence of Monilinia vaccinii-corymbosi Sheds Light on Mummy Berry Disease Infection of Blueberry and Mating Type.</title>
        <authorList>
            <person name="Yow A.G."/>
            <person name="Zhang Y."/>
            <person name="Bansal K."/>
            <person name="Eacker S.M."/>
            <person name="Sullivan S."/>
            <person name="Liachko I."/>
            <person name="Cubeta M.A."/>
            <person name="Rollins J.A."/>
            <person name="Ashrafi H."/>
        </authorList>
    </citation>
    <scope>NUCLEOTIDE SEQUENCE</scope>
    <source>
        <strain evidence="18">RL-1</strain>
    </source>
</reference>
<evidence type="ECO:0000256" key="12">
    <source>
        <dbReference type="ARBA" id="ARBA00034074"/>
    </source>
</evidence>
<dbReference type="SMART" id="SM00710">
    <property type="entry name" value="PbH1"/>
    <property type="match status" value="7"/>
</dbReference>
<dbReference type="Pfam" id="PF00295">
    <property type="entry name" value="Glyco_hydro_28"/>
    <property type="match status" value="1"/>
</dbReference>
<dbReference type="PANTHER" id="PTHR31884:SF9">
    <property type="entry name" value="ENDOPOLYGALACTURONASE D-RELATED"/>
    <property type="match status" value="1"/>
</dbReference>
<comment type="subcellular location">
    <subcellularLocation>
        <location evidence="1">Secreted</location>
    </subcellularLocation>
</comment>
<keyword evidence="6" id="KW-0677">Repeat</keyword>